<dbReference type="Pfam" id="PF00593">
    <property type="entry name" value="TonB_dep_Rec_b-barrel"/>
    <property type="match status" value="1"/>
</dbReference>
<evidence type="ECO:0000259" key="16">
    <source>
        <dbReference type="Pfam" id="PF07715"/>
    </source>
</evidence>
<evidence type="ECO:0000313" key="18">
    <source>
        <dbReference type="Proteomes" id="UP000478571"/>
    </source>
</evidence>
<keyword evidence="8 13" id="KW-0798">TonB box</keyword>
<keyword evidence="9 12" id="KW-0472">Membrane</keyword>
<evidence type="ECO:0000256" key="8">
    <source>
        <dbReference type="ARBA" id="ARBA00023077"/>
    </source>
</evidence>
<name>A0A6L8LY79_9VIBR</name>
<sequence>MTFHYQKIATCPENNTLNVKLSPSRIALLVAVQFGTAALPVGLAHAEEQADESITVYGQANKAYAAGQISTTSNMGMLGDKDFMETPFNTIGYTEKQIQDQHAQDISEVISASDPSVFTSGATGLNLESIKIRGFDSAVGDMMFNGLYGIAPYYRSTPEMYQRIDVLKGPSSLLNGMPPNGSVGGAINLVPKRAQETPTTSFTGTYMSDSQFGGHLDLGRRFGSDNQFGLRFNGVFRDGDASVDNQEKQSQLASLGLDWRGNNAMIEADLYISKEHVDGPTRGLKVGSNVTELPSPPSSNTALAPDWAYNDSQDKGIMVRGELDINSHITTYTAIGASRTDFKSNIPSTIELTDSEGNLKITQGSVDLKSTRTSGEIGVRSNFSTGPVEHQLVINSTYFNEDKKDSPTRAMSSNTGETNIYNPSWIVENQSYNSYELPVDSTQVSYGIADTLSFANETFLLTLGIRHQSVDYRNAVGINGSIPPMTKLKESAITPAIAALYKFSPTVSLYANYAEGLTNGTTVTKTQYTNYGESFAPQKTKQTEVGLKLDLNTFAHTLSIFETKEPGEYEKDNTLSYDAEQRNRGVEWGFYGTLWEDYSLAGGIAYTDAELTKSADDNTQGKQAPKVPKVQAKLSLEWNLPTMRELTLIGQAQYMSKQYINEQNTLSVSGETIFDLGARYQSKIAEKNVTWRLAVNNVTDEDYWTTTHYADLALGAPRTVMLSASVDF</sequence>
<evidence type="ECO:0000256" key="11">
    <source>
        <dbReference type="ARBA" id="ARBA00023237"/>
    </source>
</evidence>
<dbReference type="RefSeq" id="WP_160926768.1">
    <property type="nucleotide sequence ID" value="NZ_WWEU01000001.1"/>
</dbReference>
<evidence type="ECO:0000256" key="6">
    <source>
        <dbReference type="ARBA" id="ARBA00022729"/>
    </source>
</evidence>
<dbReference type="GO" id="GO:0015891">
    <property type="term" value="P:siderophore transport"/>
    <property type="evidence" value="ECO:0007669"/>
    <property type="project" value="InterPro"/>
</dbReference>
<dbReference type="InterPro" id="IPR037066">
    <property type="entry name" value="Plug_dom_sf"/>
</dbReference>
<keyword evidence="5 12" id="KW-0812">Transmembrane</keyword>
<feature type="domain" description="TonB-dependent receptor plug" evidence="16">
    <location>
        <begin position="84"/>
        <end position="177"/>
    </location>
</feature>
<keyword evidence="10 17" id="KW-0675">Receptor</keyword>
<protein>
    <submittedName>
        <fullName evidence="17">TonB-dependent siderophore receptor</fullName>
    </submittedName>
</protein>
<dbReference type="InterPro" id="IPR036942">
    <property type="entry name" value="Beta-barrel_TonB_sf"/>
</dbReference>
<evidence type="ECO:0000313" key="17">
    <source>
        <dbReference type="EMBL" id="MYM58162.1"/>
    </source>
</evidence>
<dbReference type="PROSITE" id="PS52016">
    <property type="entry name" value="TONB_DEPENDENT_REC_3"/>
    <property type="match status" value="1"/>
</dbReference>
<dbReference type="InterPro" id="IPR010105">
    <property type="entry name" value="TonB_sidphr_rcpt"/>
</dbReference>
<comment type="caution">
    <text evidence="17">The sequence shown here is derived from an EMBL/GenBank/DDBJ whole genome shotgun (WGS) entry which is preliminary data.</text>
</comment>
<dbReference type="InterPro" id="IPR010916">
    <property type="entry name" value="TonB_box_CS"/>
</dbReference>
<proteinExistence type="inferred from homology"/>
<dbReference type="PANTHER" id="PTHR32552">
    <property type="entry name" value="FERRICHROME IRON RECEPTOR-RELATED"/>
    <property type="match status" value="1"/>
</dbReference>
<evidence type="ECO:0000256" key="5">
    <source>
        <dbReference type="ARBA" id="ARBA00022692"/>
    </source>
</evidence>
<reference evidence="17 18" key="1">
    <citation type="submission" date="2020-01" db="EMBL/GenBank/DDBJ databases">
        <title>Draft Genome Sequence of Vibrio sp. strain OCN044, Isolated from a Healthy Coral at Palmyra Atoll.</title>
        <authorList>
            <person name="Videau P."/>
            <person name="Loughran R."/>
            <person name="Esquivel A."/>
            <person name="Deadmond M."/>
            <person name="Paddock B.E."/>
            <person name="Saw J.H."/>
            <person name="Ushijima B."/>
        </authorList>
    </citation>
    <scope>NUCLEOTIDE SEQUENCE [LARGE SCALE GENOMIC DNA]</scope>
    <source>
        <strain evidence="17 18">OCN044</strain>
    </source>
</reference>
<dbReference type="PANTHER" id="PTHR32552:SF82">
    <property type="entry name" value="FCUA PROTEIN"/>
    <property type="match status" value="1"/>
</dbReference>
<evidence type="ECO:0000256" key="2">
    <source>
        <dbReference type="ARBA" id="ARBA00009810"/>
    </source>
</evidence>
<evidence type="ECO:0000256" key="4">
    <source>
        <dbReference type="ARBA" id="ARBA00022452"/>
    </source>
</evidence>
<dbReference type="GO" id="GO:0009279">
    <property type="term" value="C:cell outer membrane"/>
    <property type="evidence" value="ECO:0007669"/>
    <property type="project" value="UniProtKB-SubCell"/>
</dbReference>
<dbReference type="Gene3D" id="2.40.170.20">
    <property type="entry name" value="TonB-dependent receptor, beta-barrel domain"/>
    <property type="match status" value="1"/>
</dbReference>
<keyword evidence="6" id="KW-0732">Signal</keyword>
<keyword evidence="3 12" id="KW-0813">Transport</keyword>
<comment type="subcellular location">
    <subcellularLocation>
        <location evidence="1 12">Cell outer membrane</location>
        <topology evidence="1 12">Multi-pass membrane protein</topology>
    </subcellularLocation>
</comment>
<dbReference type="InterPro" id="IPR012910">
    <property type="entry name" value="Plug_dom"/>
</dbReference>
<dbReference type="Pfam" id="PF07715">
    <property type="entry name" value="Plug"/>
    <property type="match status" value="1"/>
</dbReference>
<keyword evidence="4 12" id="KW-1134">Transmembrane beta strand</keyword>
<dbReference type="InterPro" id="IPR039426">
    <property type="entry name" value="TonB-dep_rcpt-like"/>
</dbReference>
<feature type="domain" description="TonB-dependent receptor-like beta-barrel" evidence="15">
    <location>
        <begin position="290"/>
        <end position="698"/>
    </location>
</feature>
<comment type="similarity">
    <text evidence="2 12 14">Belongs to the TonB-dependent receptor family.</text>
</comment>
<evidence type="ECO:0000256" key="13">
    <source>
        <dbReference type="PROSITE-ProRule" id="PRU10143"/>
    </source>
</evidence>
<dbReference type="Gene3D" id="2.170.130.10">
    <property type="entry name" value="TonB-dependent receptor, plug domain"/>
    <property type="match status" value="1"/>
</dbReference>
<evidence type="ECO:0000256" key="3">
    <source>
        <dbReference type="ARBA" id="ARBA00022448"/>
    </source>
</evidence>
<dbReference type="EMBL" id="WWEU01000001">
    <property type="protein sequence ID" value="MYM58162.1"/>
    <property type="molecule type" value="Genomic_DNA"/>
</dbReference>
<organism evidence="17 18">
    <name type="scientific">Vibrio tetraodonis subsp. pristinus</name>
    <dbReference type="NCBI Taxonomy" id="2695891"/>
    <lineage>
        <taxon>Bacteria</taxon>
        <taxon>Pseudomonadati</taxon>
        <taxon>Pseudomonadota</taxon>
        <taxon>Gammaproteobacteria</taxon>
        <taxon>Vibrionales</taxon>
        <taxon>Vibrionaceae</taxon>
        <taxon>Vibrio</taxon>
    </lineage>
</organism>
<evidence type="ECO:0000256" key="14">
    <source>
        <dbReference type="RuleBase" id="RU003357"/>
    </source>
</evidence>
<feature type="short sequence motif" description="TonB box" evidence="13">
    <location>
        <begin position="53"/>
        <end position="59"/>
    </location>
</feature>
<dbReference type="PROSITE" id="PS00430">
    <property type="entry name" value="TONB_DEPENDENT_REC_1"/>
    <property type="match status" value="1"/>
</dbReference>
<dbReference type="GO" id="GO:0038023">
    <property type="term" value="F:signaling receptor activity"/>
    <property type="evidence" value="ECO:0007669"/>
    <property type="project" value="InterPro"/>
</dbReference>
<evidence type="ECO:0000256" key="12">
    <source>
        <dbReference type="PROSITE-ProRule" id="PRU01360"/>
    </source>
</evidence>
<dbReference type="NCBIfam" id="TIGR01783">
    <property type="entry name" value="TonB-siderophor"/>
    <property type="match status" value="1"/>
</dbReference>
<evidence type="ECO:0000256" key="7">
    <source>
        <dbReference type="ARBA" id="ARBA00023065"/>
    </source>
</evidence>
<keyword evidence="7" id="KW-0406">Ion transport</keyword>
<dbReference type="Proteomes" id="UP000478571">
    <property type="component" value="Unassembled WGS sequence"/>
</dbReference>
<evidence type="ECO:0000256" key="1">
    <source>
        <dbReference type="ARBA" id="ARBA00004571"/>
    </source>
</evidence>
<dbReference type="AlphaFoldDB" id="A0A6L8LY79"/>
<dbReference type="SUPFAM" id="SSF56935">
    <property type="entry name" value="Porins"/>
    <property type="match status" value="1"/>
</dbReference>
<evidence type="ECO:0000256" key="10">
    <source>
        <dbReference type="ARBA" id="ARBA00023170"/>
    </source>
</evidence>
<dbReference type="CDD" id="cd01347">
    <property type="entry name" value="ligand_gated_channel"/>
    <property type="match status" value="1"/>
</dbReference>
<dbReference type="GO" id="GO:0015344">
    <property type="term" value="F:siderophore uptake transmembrane transporter activity"/>
    <property type="evidence" value="ECO:0007669"/>
    <property type="project" value="TreeGrafter"/>
</dbReference>
<keyword evidence="18" id="KW-1185">Reference proteome</keyword>
<keyword evidence="11 12" id="KW-0998">Cell outer membrane</keyword>
<accession>A0A6L8LY79</accession>
<dbReference type="InterPro" id="IPR000531">
    <property type="entry name" value="Beta-barrel_TonB"/>
</dbReference>
<gene>
    <name evidence="17" type="ORF">GTG28_02905</name>
</gene>
<evidence type="ECO:0000259" key="15">
    <source>
        <dbReference type="Pfam" id="PF00593"/>
    </source>
</evidence>
<evidence type="ECO:0000256" key="9">
    <source>
        <dbReference type="ARBA" id="ARBA00023136"/>
    </source>
</evidence>